<dbReference type="Gene3D" id="3.40.390.10">
    <property type="entry name" value="Collagenase (Catalytic Domain)"/>
    <property type="match status" value="1"/>
</dbReference>
<proteinExistence type="predicted"/>
<protein>
    <recommendedName>
        <fullName evidence="3">Peptidase M10 metallopeptidase domain-containing protein</fullName>
    </recommendedName>
</protein>
<reference evidence="1 2" key="1">
    <citation type="journal article" date="2019" name="Int. J. Syst. Evol. Microbiol.">
        <title>The Global Catalogue of Microorganisms (GCM) 10K type strain sequencing project: providing services to taxonomists for standard genome sequencing and annotation.</title>
        <authorList>
            <consortium name="The Broad Institute Genomics Platform"/>
            <consortium name="The Broad Institute Genome Sequencing Center for Infectious Disease"/>
            <person name="Wu L."/>
            <person name="Ma J."/>
        </authorList>
    </citation>
    <scope>NUCLEOTIDE SEQUENCE [LARGE SCALE GENOMIC DNA]</scope>
    <source>
        <strain evidence="1 2">JCM 12662</strain>
    </source>
</reference>
<evidence type="ECO:0000313" key="1">
    <source>
        <dbReference type="EMBL" id="GAA0363348.1"/>
    </source>
</evidence>
<evidence type="ECO:0000313" key="2">
    <source>
        <dbReference type="Proteomes" id="UP001501166"/>
    </source>
</evidence>
<dbReference type="EMBL" id="BAAACW010000094">
    <property type="protein sequence ID" value="GAA0363348.1"/>
    <property type="molecule type" value="Genomic_DNA"/>
</dbReference>
<name>A0ABN0XG68_9LACT</name>
<sequence>MTTEIHHKKANNVSNGIGFTRTYSALASTVFLVHESTSTDDWVGFWRGNLNGGDLYLHLRNMNNFNFTTAEKTKVALHEVGHGLGLKHQTLVAISVMPQGEEQ</sequence>
<accession>A0ABN0XG68</accession>
<dbReference type="Proteomes" id="UP001501166">
    <property type="component" value="Unassembled WGS sequence"/>
</dbReference>
<dbReference type="SUPFAM" id="SSF55486">
    <property type="entry name" value="Metalloproteases ('zincins'), catalytic domain"/>
    <property type="match status" value="1"/>
</dbReference>
<dbReference type="InterPro" id="IPR024079">
    <property type="entry name" value="MetalloPept_cat_dom_sf"/>
</dbReference>
<gene>
    <name evidence="1" type="ORF">GCM10008932_14730</name>
</gene>
<keyword evidence="2" id="KW-1185">Reference proteome</keyword>
<comment type="caution">
    <text evidence="1">The sequence shown here is derived from an EMBL/GenBank/DDBJ whole genome shotgun (WGS) entry which is preliminary data.</text>
</comment>
<evidence type="ECO:0008006" key="3">
    <source>
        <dbReference type="Google" id="ProtNLM"/>
    </source>
</evidence>
<dbReference type="RefSeq" id="WP_343755242.1">
    <property type="nucleotide sequence ID" value="NZ_BAAACW010000094.1"/>
</dbReference>
<organism evidence="1 2">
    <name type="scientific">Alkalibacterium iburiense</name>
    <dbReference type="NCBI Taxonomy" id="290589"/>
    <lineage>
        <taxon>Bacteria</taxon>
        <taxon>Bacillati</taxon>
        <taxon>Bacillota</taxon>
        <taxon>Bacilli</taxon>
        <taxon>Lactobacillales</taxon>
        <taxon>Carnobacteriaceae</taxon>
        <taxon>Alkalibacterium</taxon>
    </lineage>
</organism>